<proteinExistence type="predicted"/>
<sequence>MREYEDLVAEVGRIAVTSRCVDDALKLARIYSWQKPDFHLAMWPECLNIGQVRSSVELASELIEWNSPAETEDERDTLAFLSANRLLIMPRAVRRNYLRRGPITPLTPCGTANPLLCDPIGSTEG</sequence>
<reference evidence="1" key="1">
    <citation type="submission" date="2021-02" db="EMBL/GenBank/DDBJ databases">
        <title>Sequencing the genomes of 1000 actinobacteria strains.</title>
        <authorList>
            <person name="Klenk H.-P."/>
        </authorList>
    </citation>
    <scope>NUCLEOTIDE SEQUENCE</scope>
    <source>
        <strain evidence="1">DSM 22850</strain>
    </source>
</reference>
<name>A0A940PQW3_9MICO</name>
<keyword evidence="2" id="KW-1185">Reference proteome</keyword>
<evidence type="ECO:0000313" key="2">
    <source>
        <dbReference type="Proteomes" id="UP000675163"/>
    </source>
</evidence>
<dbReference type="EMBL" id="JAFIDA010000001">
    <property type="protein sequence ID" value="MBP1324927.1"/>
    <property type="molecule type" value="Genomic_DNA"/>
</dbReference>
<organism evidence="1 2">
    <name type="scientific">Leucobacter exalbidus</name>
    <dbReference type="NCBI Taxonomy" id="662960"/>
    <lineage>
        <taxon>Bacteria</taxon>
        <taxon>Bacillati</taxon>
        <taxon>Actinomycetota</taxon>
        <taxon>Actinomycetes</taxon>
        <taxon>Micrococcales</taxon>
        <taxon>Microbacteriaceae</taxon>
        <taxon>Leucobacter</taxon>
    </lineage>
</organism>
<dbReference type="AlphaFoldDB" id="A0A940PQW3"/>
<accession>A0A940PQW3</accession>
<dbReference type="Proteomes" id="UP000675163">
    <property type="component" value="Unassembled WGS sequence"/>
</dbReference>
<comment type="caution">
    <text evidence="1">The sequence shown here is derived from an EMBL/GenBank/DDBJ whole genome shotgun (WGS) entry which is preliminary data.</text>
</comment>
<gene>
    <name evidence="1" type="ORF">JOF28_000159</name>
</gene>
<protein>
    <submittedName>
        <fullName evidence="1">Uncharacterized protein</fullName>
    </submittedName>
</protein>
<evidence type="ECO:0000313" key="1">
    <source>
        <dbReference type="EMBL" id="MBP1324927.1"/>
    </source>
</evidence>